<protein>
    <submittedName>
        <fullName evidence="7">TldD/PmbA family protein</fullName>
    </submittedName>
</protein>
<keyword evidence="3" id="KW-0378">Hydrolase</keyword>
<dbReference type="Pfam" id="PF01523">
    <property type="entry name" value="PmbA_TldD_1st"/>
    <property type="match status" value="1"/>
</dbReference>
<dbReference type="SUPFAM" id="SSF111283">
    <property type="entry name" value="Putative modulator of DNA gyrase, PmbA/TldD"/>
    <property type="match status" value="1"/>
</dbReference>
<dbReference type="InterPro" id="IPR045569">
    <property type="entry name" value="Metalloprtase-TldD/E_C"/>
</dbReference>
<keyword evidence="4" id="KW-0482">Metalloprotease</keyword>
<evidence type="ECO:0000256" key="2">
    <source>
        <dbReference type="ARBA" id="ARBA00022670"/>
    </source>
</evidence>
<keyword evidence="8" id="KW-1185">Reference proteome</keyword>
<comment type="similarity">
    <text evidence="1">Belongs to the peptidase U62 family.</text>
</comment>
<dbReference type="Pfam" id="PF19289">
    <property type="entry name" value="PmbA_TldD_3rd"/>
    <property type="match status" value="1"/>
</dbReference>
<dbReference type="EMBL" id="JAIMJA010000006">
    <property type="protein sequence ID" value="MCE2594659.1"/>
    <property type="molecule type" value="Genomic_DNA"/>
</dbReference>
<dbReference type="InterPro" id="IPR051463">
    <property type="entry name" value="Peptidase_U62_metallo"/>
</dbReference>
<dbReference type="InterPro" id="IPR002510">
    <property type="entry name" value="Metalloprtase-TldD/E_N"/>
</dbReference>
<name>A0ABS8W6P6_9GAMM</name>
<evidence type="ECO:0000256" key="3">
    <source>
        <dbReference type="ARBA" id="ARBA00022801"/>
    </source>
</evidence>
<evidence type="ECO:0000259" key="6">
    <source>
        <dbReference type="Pfam" id="PF19289"/>
    </source>
</evidence>
<dbReference type="InterPro" id="IPR035068">
    <property type="entry name" value="TldD/PmbA_N"/>
</dbReference>
<proteinExistence type="inferred from homology"/>
<evidence type="ECO:0000256" key="1">
    <source>
        <dbReference type="ARBA" id="ARBA00005836"/>
    </source>
</evidence>
<keyword evidence="2" id="KW-0645">Protease</keyword>
<evidence type="ECO:0000256" key="4">
    <source>
        <dbReference type="ARBA" id="ARBA00023049"/>
    </source>
</evidence>
<dbReference type="PANTHER" id="PTHR30624">
    <property type="entry name" value="UNCHARACTERIZED PROTEIN TLDD AND PMBA"/>
    <property type="match status" value="1"/>
</dbReference>
<organism evidence="7 8">
    <name type="scientific">Motilimonas cestriensis</name>
    <dbReference type="NCBI Taxonomy" id="2742685"/>
    <lineage>
        <taxon>Bacteria</taxon>
        <taxon>Pseudomonadati</taxon>
        <taxon>Pseudomonadota</taxon>
        <taxon>Gammaproteobacteria</taxon>
        <taxon>Alteromonadales</taxon>
        <taxon>Alteromonadales genera incertae sedis</taxon>
        <taxon>Motilimonas</taxon>
    </lineage>
</organism>
<evidence type="ECO:0000313" key="8">
    <source>
        <dbReference type="Proteomes" id="UP001201273"/>
    </source>
</evidence>
<reference evidence="7 8" key="1">
    <citation type="journal article" date="2022" name="Environ. Microbiol. Rep.">
        <title>Eco-phylogenetic analyses reveal divergent evolution of vitamin B12 metabolism in the marine bacterial family 'Psychromonadaceae'.</title>
        <authorList>
            <person name="Jin X."/>
            <person name="Yang Y."/>
            <person name="Cao H."/>
            <person name="Gao B."/>
            <person name="Zhao Z."/>
        </authorList>
    </citation>
    <scope>NUCLEOTIDE SEQUENCE [LARGE SCALE GENOMIC DNA]</scope>
    <source>
        <strain evidence="7 8">MKS20</strain>
    </source>
</reference>
<comment type="caution">
    <text evidence="7">The sequence shown here is derived from an EMBL/GenBank/DDBJ whole genome shotgun (WGS) entry which is preliminary data.</text>
</comment>
<accession>A0ABS8W6P6</accession>
<dbReference type="RefSeq" id="WP_233052191.1">
    <property type="nucleotide sequence ID" value="NZ_JAIMJA010000006.1"/>
</dbReference>
<evidence type="ECO:0000313" key="7">
    <source>
        <dbReference type="EMBL" id="MCE2594659.1"/>
    </source>
</evidence>
<evidence type="ECO:0000259" key="5">
    <source>
        <dbReference type="Pfam" id="PF01523"/>
    </source>
</evidence>
<dbReference type="PANTHER" id="PTHR30624:SF10">
    <property type="entry name" value="CONSERVED PROTEIN"/>
    <property type="match status" value="1"/>
</dbReference>
<dbReference type="InterPro" id="IPR036059">
    <property type="entry name" value="TldD/PmbA_sf"/>
</dbReference>
<sequence>MFDHARQVIAYLKDQGADYADIRIHQQDEEESISTMKGDIDKYNLASKQGYGIRVLVNGAWGFASSEVMTLTAMQQAGVQAIAKAKTASDYIQQKVSLAPKAVIQDSYTSPCQIDPFTVSTQDKLARLLQLDSQLADKRFDYWGVSASFYKRDILYIDSEGSEIRRHLIELDAELFAYAKDQNGEQCRRTFNLPQDANGTTGWENIINDAQFDHTARIREELLALLDAPECEKEVCDVILLPEMMALQTHETIGHALELDRILGYELSYAGGSHVDLADFGQLQFGSHKLTARADGTVANSPGSIGYDDDGVKARNVTLIKNGVLQDAITSRQMIMEANAKAGRTIFSASGATSRAQNYSNLPIERMNNINIDPGQDGSLADIIAATENGLLMETPRSWSIGSNRENFHFATEVAWKIKHGKITHMVRNATYRGDSLSFWNALDMVGDERTWQLQPVFQCGKGQPNQIMRLAHGIPACRFKNVQVGE</sequence>
<feature type="domain" description="Metalloprotease TldD/E N-terminal" evidence="5">
    <location>
        <begin position="20"/>
        <end position="81"/>
    </location>
</feature>
<dbReference type="Proteomes" id="UP001201273">
    <property type="component" value="Unassembled WGS sequence"/>
</dbReference>
<gene>
    <name evidence="7" type="ORF">K6Y31_07505</name>
</gene>
<dbReference type="Gene3D" id="3.30.2290.10">
    <property type="entry name" value="PmbA/TldD superfamily"/>
    <property type="match status" value="1"/>
</dbReference>
<feature type="domain" description="Metalloprotease TldD/E C-terminal" evidence="6">
    <location>
        <begin position="235"/>
        <end position="486"/>
    </location>
</feature>